<accession>A0A4S3TKH4</accession>
<comment type="caution">
    <text evidence="3">The sequence shown here is derived from an EMBL/GenBank/DDBJ whole genome shotgun (WGS) entry which is preliminary data.</text>
</comment>
<keyword evidence="2" id="KW-1133">Transmembrane helix</keyword>
<protein>
    <submittedName>
        <fullName evidence="3">Uncharacterized protein</fullName>
    </submittedName>
</protein>
<keyword evidence="2" id="KW-0812">Transmembrane</keyword>
<sequence>MSTRALAVFLVCLAASSAFVSAVGFSEVIGDQEVGIEEQVNQTEEELRDAGPSDEDRSDDGLLALTYGAMGVLQDVAGMIFFLPQVLHNLGLPLAAATFVSAPVYVVVGLSLIEFARGDRLR</sequence>
<organism evidence="3 4">
    <name type="scientific">Salinadaptatus halalkaliphilus</name>
    <dbReference type="NCBI Taxonomy" id="2419781"/>
    <lineage>
        <taxon>Archaea</taxon>
        <taxon>Methanobacteriati</taxon>
        <taxon>Methanobacteriota</taxon>
        <taxon>Stenosarchaea group</taxon>
        <taxon>Halobacteria</taxon>
        <taxon>Halobacteriales</taxon>
        <taxon>Natrialbaceae</taxon>
        <taxon>Salinadaptatus</taxon>
    </lineage>
</organism>
<keyword evidence="2" id="KW-0472">Membrane</keyword>
<evidence type="ECO:0000313" key="3">
    <source>
        <dbReference type="EMBL" id="THE64516.1"/>
    </source>
</evidence>
<evidence type="ECO:0000313" key="4">
    <source>
        <dbReference type="Proteomes" id="UP000318864"/>
    </source>
</evidence>
<dbReference type="EMBL" id="RBZW01000032">
    <property type="protein sequence ID" value="THE64516.1"/>
    <property type="molecule type" value="Genomic_DNA"/>
</dbReference>
<reference evidence="3 4" key="1">
    <citation type="submission" date="2018-10" db="EMBL/GenBank/DDBJ databases">
        <title>Natronolimnobius sp. XQ-INN 246 isolated from Inner Mongolia Autonomous Region of China.</title>
        <authorList>
            <person name="Xue Q."/>
        </authorList>
    </citation>
    <scope>NUCLEOTIDE SEQUENCE [LARGE SCALE GENOMIC DNA]</scope>
    <source>
        <strain evidence="3 4">XQ-INN 246</strain>
    </source>
</reference>
<feature type="transmembrane region" description="Helical" evidence="2">
    <location>
        <begin position="90"/>
        <end position="113"/>
    </location>
</feature>
<feature type="region of interest" description="Disordered" evidence="1">
    <location>
        <begin position="40"/>
        <end position="59"/>
    </location>
</feature>
<name>A0A4S3TKH4_9EURY</name>
<dbReference type="Proteomes" id="UP000318864">
    <property type="component" value="Unassembled WGS sequence"/>
</dbReference>
<keyword evidence="4" id="KW-1185">Reference proteome</keyword>
<dbReference type="AlphaFoldDB" id="A0A4S3TKH4"/>
<proteinExistence type="predicted"/>
<evidence type="ECO:0000256" key="1">
    <source>
        <dbReference type="SAM" id="MobiDB-lite"/>
    </source>
</evidence>
<gene>
    <name evidence="3" type="ORF">D8Y22_12800</name>
</gene>
<evidence type="ECO:0000256" key="2">
    <source>
        <dbReference type="SAM" id="Phobius"/>
    </source>
</evidence>